<dbReference type="Pfam" id="PF13458">
    <property type="entry name" value="Peripla_BP_6"/>
    <property type="match status" value="1"/>
</dbReference>
<sequence>MTLSRRAFLAAGAAALSLPAIGRINAAEAKAVSIGTVFPSKTGPSFVRASVNDFIGDGGRMGAMLAESQLGGVAEANGLQLKLLTATSPTVEAAVRAGERLVETGDICALVGGIGDGQAHELAKIAAKAKIPFFNVGETDDALRGAGCSRYVFHVEASDAMYLDAMAMVALAQGQKKWHVVTDTTRRGKAMLARLKTAAGTVGATVVGETAVPATLSIYYDDVDRMKDTEADLVIVLLQAFDQFSFILQMEEAGIKVPVSSFPHTITQTRDFIAAARYRLPTLNPRLRVALWETTNPAPDAHAFNELIRAQWGEGADPTAWSSYHAIKIILETVMATGSTEAEALIDHLEKPDTAFDALKGTKLSFRPWDHQLRQPLFTIAIDQDAEWSRMDLDSRINVAKLDGSLPSGEAGADPQAWLDSLGDVGEGTCGA</sequence>
<dbReference type="AlphaFoldDB" id="A0AA41QIT3"/>
<dbReference type="SUPFAM" id="SSF53822">
    <property type="entry name" value="Periplasmic binding protein-like I"/>
    <property type="match status" value="1"/>
</dbReference>
<evidence type="ECO:0000256" key="4">
    <source>
        <dbReference type="SAM" id="SignalP"/>
    </source>
</evidence>
<dbReference type="Proteomes" id="UP001156140">
    <property type="component" value="Unassembled WGS sequence"/>
</dbReference>
<keyword evidence="3" id="KW-0813">Transport</keyword>
<dbReference type="Gene3D" id="3.40.50.2300">
    <property type="match status" value="2"/>
</dbReference>
<dbReference type="CDD" id="cd06268">
    <property type="entry name" value="PBP1_ABC_transporter_LIVBP-like"/>
    <property type="match status" value="1"/>
</dbReference>
<gene>
    <name evidence="6" type="ORF">ML536_00965</name>
</gene>
<keyword evidence="3" id="KW-0029">Amino-acid transport</keyword>
<dbReference type="PANTHER" id="PTHR30483">
    <property type="entry name" value="LEUCINE-SPECIFIC-BINDING PROTEIN"/>
    <property type="match status" value="1"/>
</dbReference>
<feature type="signal peptide" evidence="4">
    <location>
        <begin position="1"/>
        <end position="26"/>
    </location>
</feature>
<comment type="caution">
    <text evidence="6">The sequence shown here is derived from an EMBL/GenBank/DDBJ whole genome shotgun (WGS) entry which is preliminary data.</text>
</comment>
<evidence type="ECO:0000313" key="7">
    <source>
        <dbReference type="Proteomes" id="UP001156140"/>
    </source>
</evidence>
<evidence type="ECO:0000256" key="1">
    <source>
        <dbReference type="ARBA" id="ARBA00010062"/>
    </source>
</evidence>
<dbReference type="InterPro" id="IPR051010">
    <property type="entry name" value="BCAA_transport"/>
</dbReference>
<keyword evidence="2 4" id="KW-0732">Signal</keyword>
<organism evidence="6 7">
    <name type="scientific">Paradevosia shaoguanensis</name>
    <dbReference type="NCBI Taxonomy" id="1335043"/>
    <lineage>
        <taxon>Bacteria</taxon>
        <taxon>Pseudomonadati</taxon>
        <taxon>Pseudomonadota</taxon>
        <taxon>Alphaproteobacteria</taxon>
        <taxon>Hyphomicrobiales</taxon>
        <taxon>Devosiaceae</taxon>
        <taxon>Paradevosia</taxon>
    </lineage>
</organism>
<name>A0AA41QIT3_9HYPH</name>
<dbReference type="EMBL" id="JALAZD010000001">
    <property type="protein sequence ID" value="MCI0125390.1"/>
    <property type="molecule type" value="Genomic_DNA"/>
</dbReference>
<dbReference type="PANTHER" id="PTHR30483:SF6">
    <property type="entry name" value="PERIPLASMIC BINDING PROTEIN OF ABC TRANSPORTER FOR NATURAL AMINO ACIDS"/>
    <property type="match status" value="1"/>
</dbReference>
<dbReference type="RefSeq" id="WP_281734630.1">
    <property type="nucleotide sequence ID" value="NZ_JAKETQ010000001.1"/>
</dbReference>
<feature type="chain" id="PRO_5041381982" evidence="4">
    <location>
        <begin position="27"/>
        <end position="432"/>
    </location>
</feature>
<reference evidence="6" key="1">
    <citation type="submission" date="2022-03" db="EMBL/GenBank/DDBJ databases">
        <title>The complete genome sequence of a Methyloterrigena soli.</title>
        <authorList>
            <person name="Zi Z."/>
        </authorList>
    </citation>
    <scope>NUCLEOTIDE SEQUENCE</scope>
    <source>
        <strain evidence="6">M48</strain>
    </source>
</reference>
<evidence type="ECO:0000256" key="3">
    <source>
        <dbReference type="ARBA" id="ARBA00022970"/>
    </source>
</evidence>
<protein>
    <submittedName>
        <fullName evidence="6">ABC transporter substrate-binding protein</fullName>
    </submittedName>
</protein>
<evidence type="ECO:0000256" key="2">
    <source>
        <dbReference type="ARBA" id="ARBA00022729"/>
    </source>
</evidence>
<proteinExistence type="inferred from homology"/>
<dbReference type="PROSITE" id="PS51318">
    <property type="entry name" value="TAT"/>
    <property type="match status" value="1"/>
</dbReference>
<dbReference type="InterPro" id="IPR028081">
    <property type="entry name" value="Leu-bd"/>
</dbReference>
<keyword evidence="7" id="KW-1185">Reference proteome</keyword>
<accession>A0AA41QIT3</accession>
<dbReference type="InterPro" id="IPR028082">
    <property type="entry name" value="Peripla_BP_I"/>
</dbReference>
<evidence type="ECO:0000313" key="6">
    <source>
        <dbReference type="EMBL" id="MCI0125390.1"/>
    </source>
</evidence>
<dbReference type="GO" id="GO:0006865">
    <property type="term" value="P:amino acid transport"/>
    <property type="evidence" value="ECO:0007669"/>
    <property type="project" value="UniProtKB-KW"/>
</dbReference>
<dbReference type="InterPro" id="IPR006311">
    <property type="entry name" value="TAT_signal"/>
</dbReference>
<comment type="similarity">
    <text evidence="1">Belongs to the leucine-binding protein family.</text>
</comment>
<evidence type="ECO:0000259" key="5">
    <source>
        <dbReference type="Pfam" id="PF13458"/>
    </source>
</evidence>
<feature type="domain" description="Leucine-binding protein" evidence="5">
    <location>
        <begin position="55"/>
        <end position="384"/>
    </location>
</feature>